<dbReference type="PRINTS" id="PR00313">
    <property type="entry name" value="CABNDNGRPT"/>
</dbReference>
<evidence type="ECO:0000313" key="7">
    <source>
        <dbReference type="Proteomes" id="UP000638981"/>
    </source>
</evidence>
<name>A0A918TG92_9RHOB</name>
<dbReference type="InterPro" id="IPR011049">
    <property type="entry name" value="Serralysin-like_metalloprot_C"/>
</dbReference>
<comment type="subcellular location">
    <subcellularLocation>
        <location evidence="2">Secreted</location>
    </subcellularLocation>
</comment>
<dbReference type="Pfam" id="PF00353">
    <property type="entry name" value="HemolysinCabind"/>
    <property type="match status" value="2"/>
</dbReference>
<dbReference type="EMBL" id="BMYJ01000001">
    <property type="protein sequence ID" value="GHC45093.1"/>
    <property type="molecule type" value="Genomic_DNA"/>
</dbReference>
<dbReference type="InterPro" id="IPR001343">
    <property type="entry name" value="Hemolysn_Ca-bd"/>
</dbReference>
<reference evidence="6" key="2">
    <citation type="submission" date="2020-09" db="EMBL/GenBank/DDBJ databases">
        <authorList>
            <person name="Sun Q."/>
            <person name="Kim S."/>
        </authorList>
    </citation>
    <scope>NUCLEOTIDE SEQUENCE</scope>
    <source>
        <strain evidence="6">KCTC 23310</strain>
    </source>
</reference>
<comment type="caution">
    <text evidence="6">The sequence shown here is derived from an EMBL/GenBank/DDBJ whole genome shotgun (WGS) entry which is preliminary data.</text>
</comment>
<dbReference type="Gene3D" id="2.160.20.160">
    <property type="match status" value="1"/>
</dbReference>
<keyword evidence="4" id="KW-0677">Repeat</keyword>
<accession>A0A918TG92</accession>
<evidence type="ECO:0000256" key="4">
    <source>
        <dbReference type="ARBA" id="ARBA00022737"/>
    </source>
</evidence>
<organism evidence="6 7">
    <name type="scientific">Neogemmobacter tilapiae</name>
    <dbReference type="NCBI Taxonomy" id="875041"/>
    <lineage>
        <taxon>Bacteria</taxon>
        <taxon>Pseudomonadati</taxon>
        <taxon>Pseudomonadota</taxon>
        <taxon>Alphaproteobacteria</taxon>
        <taxon>Rhodobacterales</taxon>
        <taxon>Paracoccaceae</taxon>
        <taxon>Neogemmobacter</taxon>
    </lineage>
</organism>
<evidence type="ECO:0000259" key="5">
    <source>
        <dbReference type="Pfam" id="PF08548"/>
    </source>
</evidence>
<keyword evidence="3" id="KW-0964">Secreted</keyword>
<proteinExistence type="predicted"/>
<evidence type="ECO:0000256" key="2">
    <source>
        <dbReference type="ARBA" id="ARBA00004613"/>
    </source>
</evidence>
<dbReference type="GO" id="GO:0005615">
    <property type="term" value="C:extracellular space"/>
    <property type="evidence" value="ECO:0007669"/>
    <property type="project" value="InterPro"/>
</dbReference>
<sequence>MQPRRIASGTVNFLRSQRYFKAILEWHILRGMKLAEVTLSGTTGNDTLTGSYGADAIAVLALAGDDLIYIVGTDVLDIDGGDGNDTIGAMLGDNIGSLAEILGGAGDDLLAVSGARQEIRLNGGTGNDSFVLDAQGASGDQSSILTIDGGDGDDIAIGQIQTGAEGALNTTLDMGAGDDLIDLRIGLSQTHNLLTLTGAGDDVVRLAFEVSATAVEANADLRLGEGDDFAAIGKGNASAGTITVLGQAGDDVLRGTGGGPLTLSGGAGHDRLVSALGQGTESIVSLKGGVGQDVLVAGHAVDMMEGGTGADVFVFAKAFQGAVDSITDFRHGVDQIDLSGFMDGADFIGSAKFSGDGAELRIVAGKAGSPISLIADVNGDGKADWKIYVQTNMLTAGDLIL</sequence>
<comment type="cofactor">
    <cofactor evidence="1">
        <name>Ca(2+)</name>
        <dbReference type="ChEBI" id="CHEBI:29108"/>
    </cofactor>
</comment>
<reference evidence="6" key="1">
    <citation type="journal article" date="2014" name="Int. J. Syst. Evol. Microbiol.">
        <title>Complete genome sequence of Corynebacterium casei LMG S-19264T (=DSM 44701T), isolated from a smear-ripened cheese.</title>
        <authorList>
            <consortium name="US DOE Joint Genome Institute (JGI-PGF)"/>
            <person name="Walter F."/>
            <person name="Albersmeier A."/>
            <person name="Kalinowski J."/>
            <person name="Ruckert C."/>
        </authorList>
    </citation>
    <scope>NUCLEOTIDE SEQUENCE</scope>
    <source>
        <strain evidence="6">KCTC 23310</strain>
    </source>
</reference>
<dbReference type="Pfam" id="PF08548">
    <property type="entry name" value="Peptidase_M10_C"/>
    <property type="match status" value="1"/>
</dbReference>
<gene>
    <name evidence="6" type="ORF">GCM10007315_03030</name>
</gene>
<dbReference type="Gene3D" id="2.150.10.10">
    <property type="entry name" value="Serralysin-like metalloprotease, C-terminal"/>
    <property type="match status" value="1"/>
</dbReference>
<evidence type="ECO:0000256" key="1">
    <source>
        <dbReference type="ARBA" id="ARBA00001913"/>
    </source>
</evidence>
<dbReference type="Proteomes" id="UP000638981">
    <property type="component" value="Unassembled WGS sequence"/>
</dbReference>
<dbReference type="SUPFAM" id="SSF51120">
    <property type="entry name" value="beta-Roll"/>
    <property type="match status" value="1"/>
</dbReference>
<feature type="domain" description="Peptidase M10 serralysin C-terminal" evidence="5">
    <location>
        <begin position="288"/>
        <end position="400"/>
    </location>
</feature>
<dbReference type="InterPro" id="IPR013858">
    <property type="entry name" value="Peptidase_M10B_C"/>
</dbReference>
<evidence type="ECO:0000256" key="3">
    <source>
        <dbReference type="ARBA" id="ARBA00022525"/>
    </source>
</evidence>
<protein>
    <recommendedName>
        <fullName evidence="5">Peptidase M10 serralysin C-terminal domain-containing protein</fullName>
    </recommendedName>
</protein>
<evidence type="ECO:0000313" key="6">
    <source>
        <dbReference type="EMBL" id="GHC45093.1"/>
    </source>
</evidence>
<dbReference type="AlphaFoldDB" id="A0A918TG92"/>
<dbReference type="GO" id="GO:0005509">
    <property type="term" value="F:calcium ion binding"/>
    <property type="evidence" value="ECO:0007669"/>
    <property type="project" value="InterPro"/>
</dbReference>
<keyword evidence="7" id="KW-1185">Reference proteome</keyword>